<accession>A0AAV8YCP9</accession>
<proteinExistence type="predicted"/>
<feature type="non-terminal residue" evidence="1">
    <location>
        <position position="1"/>
    </location>
</feature>
<dbReference type="AlphaFoldDB" id="A0AAV8YCP9"/>
<dbReference type="PANTHER" id="PTHR33568">
    <property type="entry name" value="DNA POLYMERASE"/>
    <property type="match status" value="1"/>
</dbReference>
<dbReference type="PANTHER" id="PTHR33568:SF3">
    <property type="entry name" value="DNA-DIRECTED DNA POLYMERASE"/>
    <property type="match status" value="1"/>
</dbReference>
<dbReference type="Proteomes" id="UP001162162">
    <property type="component" value="Unassembled WGS sequence"/>
</dbReference>
<sequence>WVKNAKEFDLQDYEGLIKCEIIPSTVLLHPVLPLKMNNKLMFVLCRTCGEEMNTGGVTVQYDGVNDDTGLFTKMMNNFVKVKTEASRWPLYCKTDEDKKQYIVLFKEREGVELEYDKIEITRGNVRYRRKLFRKSSHKRCNRGLRYCTSPPEIIYIAIWKFSKKEYCITIQTALYMLQNLDINIKTGEFLGDMTDELLEYGKGCYITEFCSGGS</sequence>
<organism evidence="1 2">
    <name type="scientific">Aromia moschata</name>
    <dbReference type="NCBI Taxonomy" id="1265417"/>
    <lineage>
        <taxon>Eukaryota</taxon>
        <taxon>Metazoa</taxon>
        <taxon>Ecdysozoa</taxon>
        <taxon>Arthropoda</taxon>
        <taxon>Hexapoda</taxon>
        <taxon>Insecta</taxon>
        <taxon>Pterygota</taxon>
        <taxon>Neoptera</taxon>
        <taxon>Endopterygota</taxon>
        <taxon>Coleoptera</taxon>
        <taxon>Polyphaga</taxon>
        <taxon>Cucujiformia</taxon>
        <taxon>Chrysomeloidea</taxon>
        <taxon>Cerambycidae</taxon>
        <taxon>Cerambycinae</taxon>
        <taxon>Callichromatini</taxon>
        <taxon>Aromia</taxon>
    </lineage>
</organism>
<evidence type="ECO:0000313" key="2">
    <source>
        <dbReference type="Proteomes" id="UP001162162"/>
    </source>
</evidence>
<reference evidence="1" key="1">
    <citation type="journal article" date="2023" name="Insect Mol. Biol.">
        <title>Genome sequencing provides insights into the evolution of gene families encoding plant cell wall-degrading enzymes in longhorned beetles.</title>
        <authorList>
            <person name="Shin N.R."/>
            <person name="Okamura Y."/>
            <person name="Kirsch R."/>
            <person name="Pauchet Y."/>
        </authorList>
    </citation>
    <scope>NUCLEOTIDE SEQUENCE</scope>
    <source>
        <strain evidence="1">AMC_N1</strain>
    </source>
</reference>
<comment type="caution">
    <text evidence="1">The sequence shown here is derived from an EMBL/GenBank/DDBJ whole genome shotgun (WGS) entry which is preliminary data.</text>
</comment>
<name>A0AAV8YCP9_9CUCU</name>
<protein>
    <submittedName>
        <fullName evidence="1">Uncharacterized protein</fullName>
    </submittedName>
</protein>
<dbReference type="EMBL" id="JAPWTK010000118">
    <property type="protein sequence ID" value="KAJ8949424.1"/>
    <property type="molecule type" value="Genomic_DNA"/>
</dbReference>
<evidence type="ECO:0000313" key="1">
    <source>
        <dbReference type="EMBL" id="KAJ8949424.1"/>
    </source>
</evidence>
<keyword evidence="2" id="KW-1185">Reference proteome</keyword>
<gene>
    <name evidence="1" type="ORF">NQ318_007524</name>
</gene>